<organism evidence="1 2">
    <name type="scientific">Teladorsagia circumcincta</name>
    <name type="common">Brown stomach worm</name>
    <name type="synonym">Ostertagia circumcincta</name>
    <dbReference type="NCBI Taxonomy" id="45464"/>
    <lineage>
        <taxon>Eukaryota</taxon>
        <taxon>Metazoa</taxon>
        <taxon>Ecdysozoa</taxon>
        <taxon>Nematoda</taxon>
        <taxon>Chromadorea</taxon>
        <taxon>Rhabditida</taxon>
        <taxon>Rhabditina</taxon>
        <taxon>Rhabditomorpha</taxon>
        <taxon>Strongyloidea</taxon>
        <taxon>Trichostrongylidae</taxon>
        <taxon>Teladorsagia</taxon>
    </lineage>
</organism>
<sequence>MRALELFTSGRNKRLRIKCYSVDSIAFMIRLPFYMAIVVALSCCCAAAKGGNETVAVYVTSFLNWNAARANVYETAYARVIRPLLNRFGTVEKILSENMSGKFGIKFTLQTNATCNAVNTALTTFKQEHSYIKSINVQC</sequence>
<accession>A0A2G9U7K6</accession>
<evidence type="ECO:0000313" key="2">
    <source>
        <dbReference type="Proteomes" id="UP000230423"/>
    </source>
</evidence>
<keyword evidence="2" id="KW-1185">Reference proteome</keyword>
<evidence type="ECO:0000313" key="1">
    <source>
        <dbReference type="EMBL" id="PIO66155.1"/>
    </source>
</evidence>
<name>A0A2G9U7K6_TELCI</name>
<reference evidence="1 2" key="1">
    <citation type="submission" date="2015-09" db="EMBL/GenBank/DDBJ databases">
        <title>Draft genome of the parasitic nematode Teladorsagia circumcincta isolate WARC Sus (inbred).</title>
        <authorList>
            <person name="Mitreva M."/>
        </authorList>
    </citation>
    <scope>NUCLEOTIDE SEQUENCE [LARGE SCALE GENOMIC DNA]</scope>
    <source>
        <strain evidence="1 2">S</strain>
    </source>
</reference>
<protein>
    <submittedName>
        <fullName evidence="1">Uncharacterized protein</fullName>
    </submittedName>
</protein>
<dbReference type="AlphaFoldDB" id="A0A2G9U7K6"/>
<dbReference type="InterPro" id="IPR035126">
    <property type="entry name" value="SCVP"/>
</dbReference>
<dbReference type="EMBL" id="KZ348454">
    <property type="protein sequence ID" value="PIO66155.1"/>
    <property type="molecule type" value="Genomic_DNA"/>
</dbReference>
<dbReference type="Proteomes" id="UP000230423">
    <property type="component" value="Unassembled WGS sequence"/>
</dbReference>
<proteinExistence type="predicted"/>
<gene>
    <name evidence="1" type="ORF">TELCIR_12140</name>
</gene>
<dbReference type="Pfam" id="PF17619">
    <property type="entry name" value="SCVP"/>
    <property type="match status" value="1"/>
</dbReference>